<feature type="compositionally biased region" description="Basic residues" evidence="1">
    <location>
        <begin position="441"/>
        <end position="453"/>
    </location>
</feature>
<dbReference type="Proteomes" id="UP000266841">
    <property type="component" value="Unassembled WGS sequence"/>
</dbReference>
<name>K0RVF6_THAOC</name>
<protein>
    <submittedName>
        <fullName evidence="2">Uncharacterized protein</fullName>
    </submittedName>
</protein>
<evidence type="ECO:0000313" key="3">
    <source>
        <dbReference type="Proteomes" id="UP000266841"/>
    </source>
</evidence>
<feature type="compositionally biased region" description="Polar residues" evidence="1">
    <location>
        <begin position="1"/>
        <end position="17"/>
    </location>
</feature>
<keyword evidence="3" id="KW-1185">Reference proteome</keyword>
<feature type="region of interest" description="Disordered" evidence="1">
    <location>
        <begin position="1"/>
        <end position="80"/>
    </location>
</feature>
<gene>
    <name evidence="2" type="ORF">THAOC_22134</name>
</gene>
<proteinExistence type="predicted"/>
<comment type="caution">
    <text evidence="2">The sequence shown here is derived from an EMBL/GenBank/DDBJ whole genome shotgun (WGS) entry which is preliminary data.</text>
</comment>
<sequence length="639" mass="70904">MMSMSSSMDRQPETADTTVAGGASSPSARPALSDVSNSPKKSRHANKLPGRGGVSPAPNSVLRAVPGGQHVRHPLPRTTVATYPRDRDYCCSRLSFSGHRGRPIRMKSAAGEVAIPRADTDDDASTRSTGSLEVEALLAASQRDYEARRNQNNVLRVTEAIRQYSMFLESLDEDNSDEPDPNARADEVNRGAWDSIGDSIAEEEDALNAAEKIDDAVNQAHENFKSGGSYKTFSPSTNNFCRTHVAFYHVSLYLDPKQDFRKYKRDSDNKMVHGLWGFLDTARSFDLYRHTMKSRDDPDRRARSRKRTLALTTIWTSKQSMNNLHPVITSSIRGVNTYGHKMMPAYLVGKIEEPVLLAMALFVWRKMSPKEQRLLIAAFKSLTKYEAKLAKDKRDAAAKAGARREAWNARKRQRRQEEKQPPMNSMLLNAPAMANQSASYKHLKVPHKRRKSTSRPQKSSELNDQTATASTDTALRSFAKMSNCITPAPGTSTVNWGTRSAAFLTVDNLKPPSRHPGPSKSRNIVNSAADPNRQTNVNMYLSCGGGDAAAQNLVELLLASGRYDDIARQRVNQLDSALDESLGRKNVNMRIHDAAAIPSLIDADKRSRQSAYRPRSLEEIQQDTSLGIRVRSLPGDFFG</sequence>
<dbReference type="EMBL" id="AGNL01027043">
    <property type="protein sequence ID" value="EJK57788.1"/>
    <property type="molecule type" value="Genomic_DNA"/>
</dbReference>
<feature type="region of interest" description="Disordered" evidence="1">
    <location>
        <begin position="437"/>
        <end position="470"/>
    </location>
</feature>
<evidence type="ECO:0000256" key="1">
    <source>
        <dbReference type="SAM" id="MobiDB-lite"/>
    </source>
</evidence>
<reference evidence="2 3" key="1">
    <citation type="journal article" date="2012" name="Genome Biol.">
        <title>Genome and low-iron response of an oceanic diatom adapted to chronic iron limitation.</title>
        <authorList>
            <person name="Lommer M."/>
            <person name="Specht M."/>
            <person name="Roy A.S."/>
            <person name="Kraemer L."/>
            <person name="Andreson R."/>
            <person name="Gutowska M.A."/>
            <person name="Wolf J."/>
            <person name="Bergner S.V."/>
            <person name="Schilhabel M.B."/>
            <person name="Klostermeier U.C."/>
            <person name="Beiko R.G."/>
            <person name="Rosenstiel P."/>
            <person name="Hippler M."/>
            <person name="Laroche J."/>
        </authorList>
    </citation>
    <scope>NUCLEOTIDE SEQUENCE [LARGE SCALE GENOMIC DNA]</scope>
    <source>
        <strain evidence="2 3">CCMP1005</strain>
    </source>
</reference>
<accession>K0RVF6</accession>
<evidence type="ECO:0000313" key="2">
    <source>
        <dbReference type="EMBL" id="EJK57788.1"/>
    </source>
</evidence>
<feature type="region of interest" description="Disordered" evidence="1">
    <location>
        <begin position="396"/>
        <end position="425"/>
    </location>
</feature>
<feature type="compositionally biased region" description="Basic and acidic residues" evidence="1">
    <location>
        <begin position="396"/>
        <end position="408"/>
    </location>
</feature>
<feature type="compositionally biased region" description="Polar residues" evidence="1">
    <location>
        <begin position="454"/>
        <end position="470"/>
    </location>
</feature>
<dbReference type="AlphaFoldDB" id="K0RVF6"/>
<organism evidence="2 3">
    <name type="scientific">Thalassiosira oceanica</name>
    <name type="common">Marine diatom</name>
    <dbReference type="NCBI Taxonomy" id="159749"/>
    <lineage>
        <taxon>Eukaryota</taxon>
        <taxon>Sar</taxon>
        <taxon>Stramenopiles</taxon>
        <taxon>Ochrophyta</taxon>
        <taxon>Bacillariophyta</taxon>
        <taxon>Coscinodiscophyceae</taxon>
        <taxon>Thalassiosirophycidae</taxon>
        <taxon>Thalassiosirales</taxon>
        <taxon>Thalassiosiraceae</taxon>
        <taxon>Thalassiosira</taxon>
    </lineage>
</organism>
<feature type="compositionally biased region" description="Low complexity" evidence="1">
    <location>
        <begin position="20"/>
        <end position="33"/>
    </location>
</feature>
<feature type="region of interest" description="Disordered" evidence="1">
    <location>
        <begin position="507"/>
        <end position="531"/>
    </location>
</feature>